<keyword evidence="3" id="KW-1185">Reference proteome</keyword>
<evidence type="ECO:0000313" key="3">
    <source>
        <dbReference type="Proteomes" id="UP000011866"/>
    </source>
</evidence>
<feature type="transmembrane region" description="Helical" evidence="1">
    <location>
        <begin position="165"/>
        <end position="187"/>
    </location>
</feature>
<feature type="transmembrane region" description="Helical" evidence="1">
    <location>
        <begin position="71"/>
        <end position="90"/>
    </location>
</feature>
<keyword evidence="1" id="KW-1133">Transmembrane helix</keyword>
<dbReference type="HOGENOM" id="CLU_070268_0_0_6"/>
<feature type="transmembrane region" description="Helical" evidence="1">
    <location>
        <begin position="194"/>
        <end position="211"/>
    </location>
</feature>
<dbReference type="Proteomes" id="UP000011866">
    <property type="component" value="Chromosome"/>
</dbReference>
<evidence type="ECO:0000313" key="2">
    <source>
        <dbReference type="EMBL" id="CCU71229.1"/>
    </source>
</evidence>
<dbReference type="PATRIC" id="fig|1298593.3.peg.762"/>
<dbReference type="RefSeq" id="WP_015485966.1">
    <property type="nucleotide sequence ID" value="NC_020888.1"/>
</dbReference>
<dbReference type="EMBL" id="HF680312">
    <property type="protein sequence ID" value="CCU71229.1"/>
    <property type="molecule type" value="Genomic_DNA"/>
</dbReference>
<protein>
    <recommendedName>
        <fullName evidence="4">Membrane-anchored protein</fullName>
    </recommendedName>
</protein>
<organism evidence="2 3">
    <name type="scientific">Thalassolituus oleivorans MIL-1</name>
    <dbReference type="NCBI Taxonomy" id="1298593"/>
    <lineage>
        <taxon>Bacteria</taxon>
        <taxon>Pseudomonadati</taxon>
        <taxon>Pseudomonadota</taxon>
        <taxon>Gammaproteobacteria</taxon>
        <taxon>Oceanospirillales</taxon>
        <taxon>Oceanospirillaceae</taxon>
        <taxon>Thalassolituus</taxon>
    </lineage>
</organism>
<dbReference type="Pfam" id="PF03988">
    <property type="entry name" value="DUF347"/>
    <property type="match status" value="4"/>
</dbReference>
<name>M5E0G6_9GAMM</name>
<feature type="transmembrane region" description="Helical" evidence="1">
    <location>
        <begin position="139"/>
        <end position="159"/>
    </location>
</feature>
<sequence length="267" mass="29052">MQAVSEQLNFVKVPVIITLVFWVIKILATTVGETGADFLIFNLNIGLSTTSMIMGGLLLVVLYFQVSAKKYIPWLYWLSVVMVSIVGTLMTDYLTDELDVPLTLSTTGFTIALLISFGCWYKVERTLSIHSIFTFRRELFYWAAILLTFALGTAAGDLLSESVGLGYVVSGLIFAGLIGVITAGFYLFNINGVLAFWLAYILTRPLGASIGDYLSQLPMDGGLGLGLGTVSTSAVFVVTIIALVIYLTRSQIDVLPINNSQSEIRGN</sequence>
<feature type="transmembrane region" description="Helical" evidence="1">
    <location>
        <begin position="12"/>
        <end position="32"/>
    </location>
</feature>
<evidence type="ECO:0000256" key="1">
    <source>
        <dbReference type="SAM" id="Phobius"/>
    </source>
</evidence>
<gene>
    <name evidence="2" type="ORF">TOL_0791</name>
</gene>
<feature type="transmembrane region" description="Helical" evidence="1">
    <location>
        <begin position="102"/>
        <end position="123"/>
    </location>
</feature>
<keyword evidence="1" id="KW-0812">Transmembrane</keyword>
<dbReference type="GeneID" id="79175746"/>
<keyword evidence="1" id="KW-0472">Membrane</keyword>
<proteinExistence type="predicted"/>
<feature type="transmembrane region" description="Helical" evidence="1">
    <location>
        <begin position="38"/>
        <end position="64"/>
    </location>
</feature>
<dbReference type="AlphaFoldDB" id="M5E0G6"/>
<evidence type="ECO:0008006" key="4">
    <source>
        <dbReference type="Google" id="ProtNLM"/>
    </source>
</evidence>
<dbReference type="KEGG" id="tol:TOL_0791"/>
<dbReference type="InterPro" id="IPR007136">
    <property type="entry name" value="DUF347"/>
</dbReference>
<dbReference type="eggNOG" id="COG4705">
    <property type="taxonomic scope" value="Bacteria"/>
</dbReference>
<reference evidence="2 3" key="1">
    <citation type="journal article" date="2013" name="Genome Announc.">
        <title>Genome Sequence of Thalassolituus oleivorans MIL-1 (DSM 14913T).</title>
        <authorList>
            <person name="Golyshin P.N."/>
            <person name="Werner J."/>
            <person name="Chernikova T.N."/>
            <person name="Tran H."/>
            <person name="Ferrer M."/>
            <person name="Yakimov M.M."/>
            <person name="Teeling H."/>
            <person name="Golyshina O.V."/>
        </authorList>
    </citation>
    <scope>NUCLEOTIDE SEQUENCE [LARGE SCALE GENOMIC DNA]</scope>
    <source>
        <strain evidence="2 3">MIL-1</strain>
    </source>
</reference>
<feature type="transmembrane region" description="Helical" evidence="1">
    <location>
        <begin position="223"/>
        <end position="247"/>
    </location>
</feature>
<accession>M5E0G6</accession>